<dbReference type="Pfam" id="PF00082">
    <property type="entry name" value="Peptidase_S8"/>
    <property type="match status" value="1"/>
</dbReference>
<evidence type="ECO:0000256" key="4">
    <source>
        <dbReference type="SAM" id="SignalP"/>
    </source>
</evidence>
<dbReference type="Pfam" id="PF17766">
    <property type="entry name" value="fn3_6"/>
    <property type="match status" value="1"/>
</dbReference>
<dbReference type="GO" id="GO:0005576">
    <property type="term" value="C:extracellular region"/>
    <property type="evidence" value="ECO:0007669"/>
    <property type="project" value="UniProtKB-SubCell"/>
</dbReference>
<evidence type="ECO:0000256" key="2">
    <source>
        <dbReference type="ARBA" id="ARBA00011073"/>
    </source>
</evidence>
<evidence type="ECO:0000259" key="6">
    <source>
        <dbReference type="Pfam" id="PF17766"/>
    </source>
</evidence>
<dbReference type="InterPro" id="IPR045051">
    <property type="entry name" value="SBT"/>
</dbReference>
<evidence type="ECO:0000259" key="5">
    <source>
        <dbReference type="Pfam" id="PF00082"/>
    </source>
</evidence>
<dbReference type="GO" id="GO:0006508">
    <property type="term" value="P:proteolysis"/>
    <property type="evidence" value="ECO:0007669"/>
    <property type="project" value="UniProtKB-KW"/>
</dbReference>
<reference evidence="7 8" key="1">
    <citation type="journal article" date="2018" name="Sci. Data">
        <title>The draft genome sequence of cork oak.</title>
        <authorList>
            <person name="Ramos A.M."/>
            <person name="Usie A."/>
            <person name="Barbosa P."/>
            <person name="Barros P.M."/>
            <person name="Capote T."/>
            <person name="Chaves I."/>
            <person name="Simoes F."/>
            <person name="Abreu I."/>
            <person name="Carrasquinho I."/>
            <person name="Faro C."/>
            <person name="Guimaraes J.B."/>
            <person name="Mendonca D."/>
            <person name="Nobrega F."/>
            <person name="Rodrigues L."/>
            <person name="Saibo N.J.M."/>
            <person name="Varela M.C."/>
            <person name="Egas C."/>
            <person name="Matos J."/>
            <person name="Miguel C.M."/>
            <person name="Oliveira M.M."/>
            <person name="Ricardo C.P."/>
            <person name="Goncalves S."/>
        </authorList>
    </citation>
    <scope>NUCLEOTIDE SEQUENCE [LARGE SCALE GENOMIC DNA]</scope>
    <source>
        <strain evidence="8">cv. HL8</strain>
    </source>
</reference>
<name>A0AAW0L6L5_QUESU</name>
<dbReference type="Gene3D" id="3.40.50.200">
    <property type="entry name" value="Peptidase S8/S53 domain"/>
    <property type="match status" value="1"/>
</dbReference>
<organism evidence="7 8">
    <name type="scientific">Quercus suber</name>
    <name type="common">Cork oak</name>
    <dbReference type="NCBI Taxonomy" id="58331"/>
    <lineage>
        <taxon>Eukaryota</taxon>
        <taxon>Viridiplantae</taxon>
        <taxon>Streptophyta</taxon>
        <taxon>Embryophyta</taxon>
        <taxon>Tracheophyta</taxon>
        <taxon>Spermatophyta</taxon>
        <taxon>Magnoliopsida</taxon>
        <taxon>eudicotyledons</taxon>
        <taxon>Gunneridae</taxon>
        <taxon>Pentapetalae</taxon>
        <taxon>rosids</taxon>
        <taxon>fabids</taxon>
        <taxon>Fagales</taxon>
        <taxon>Fagaceae</taxon>
        <taxon>Quercus</taxon>
    </lineage>
</organism>
<evidence type="ECO:0000256" key="3">
    <source>
        <dbReference type="ARBA" id="ARBA00022729"/>
    </source>
</evidence>
<dbReference type="GO" id="GO:0004252">
    <property type="term" value="F:serine-type endopeptidase activity"/>
    <property type="evidence" value="ECO:0007669"/>
    <property type="project" value="InterPro"/>
</dbReference>
<comment type="similarity">
    <text evidence="2">Belongs to the peptidase S8 family.</text>
</comment>
<sequence>MACPHVFAAAALLKAVHPTWCSAALRSALMTTATPFAYGSGHLRPTKAADPGLVYDASYTDYLLYLCSTGSSLQRVDPKFKCPKALPTAFNYLNYPSIAIHKLSGTVISQTLVLARVCFFAARPPMGFSIMASPSVLSFDHVGQKKGFTITVKAITQMQQA</sequence>
<dbReference type="InterPro" id="IPR000209">
    <property type="entry name" value="Peptidase_S8/S53_dom"/>
</dbReference>
<dbReference type="InterPro" id="IPR036852">
    <property type="entry name" value="Peptidase_S8/S53_dom_sf"/>
</dbReference>
<dbReference type="AlphaFoldDB" id="A0AAW0L6L5"/>
<dbReference type="Proteomes" id="UP000237347">
    <property type="component" value="Unassembled WGS sequence"/>
</dbReference>
<protein>
    <submittedName>
        <fullName evidence="7">Subtilisin-like protease sbt5.6</fullName>
    </submittedName>
</protein>
<dbReference type="Gene3D" id="2.60.40.2310">
    <property type="match status" value="1"/>
</dbReference>
<feature type="chain" id="PRO_5043743475" evidence="4">
    <location>
        <begin position="24"/>
        <end position="161"/>
    </location>
</feature>
<evidence type="ECO:0000313" key="7">
    <source>
        <dbReference type="EMBL" id="KAK7846103.1"/>
    </source>
</evidence>
<dbReference type="PANTHER" id="PTHR10795">
    <property type="entry name" value="PROPROTEIN CONVERTASE SUBTILISIN/KEXIN"/>
    <property type="match status" value="1"/>
</dbReference>
<evidence type="ECO:0000313" key="8">
    <source>
        <dbReference type="Proteomes" id="UP000237347"/>
    </source>
</evidence>
<comment type="caution">
    <text evidence="7">The sequence shown here is derived from an EMBL/GenBank/DDBJ whole genome shotgun (WGS) entry which is preliminary data.</text>
</comment>
<gene>
    <name evidence="7" type="primary">SBT5.6_3</name>
    <name evidence="7" type="ORF">CFP56_008309</name>
</gene>
<dbReference type="InterPro" id="IPR041469">
    <property type="entry name" value="Subtilisin-like_FN3"/>
</dbReference>
<proteinExistence type="inferred from homology"/>
<feature type="domain" description="Subtilisin-like protease fibronectin type-III" evidence="6">
    <location>
        <begin position="93"/>
        <end position="157"/>
    </location>
</feature>
<comment type="subcellular location">
    <subcellularLocation>
        <location evidence="1">Secreted</location>
    </subcellularLocation>
</comment>
<feature type="signal peptide" evidence="4">
    <location>
        <begin position="1"/>
        <end position="23"/>
    </location>
</feature>
<keyword evidence="8" id="KW-1185">Reference proteome</keyword>
<dbReference type="SUPFAM" id="SSF52743">
    <property type="entry name" value="Subtilisin-like"/>
    <property type="match status" value="1"/>
</dbReference>
<keyword evidence="3 4" id="KW-0732">Signal</keyword>
<dbReference type="EMBL" id="PKMF04000160">
    <property type="protein sequence ID" value="KAK7846103.1"/>
    <property type="molecule type" value="Genomic_DNA"/>
</dbReference>
<accession>A0AAW0L6L5</accession>
<evidence type="ECO:0000256" key="1">
    <source>
        <dbReference type="ARBA" id="ARBA00004613"/>
    </source>
</evidence>
<feature type="domain" description="Peptidase S8/S53" evidence="5">
    <location>
        <begin position="1"/>
        <end position="41"/>
    </location>
</feature>